<dbReference type="STRING" id="37001.A0A1A9W003"/>
<feature type="compositionally biased region" description="Low complexity" evidence="12">
    <location>
        <begin position="514"/>
        <end position="529"/>
    </location>
</feature>
<evidence type="ECO:0000256" key="8">
    <source>
        <dbReference type="ARBA" id="ARBA00022737"/>
    </source>
</evidence>
<dbReference type="SMART" id="SM00698">
    <property type="entry name" value="MORN"/>
    <property type="match status" value="6"/>
</dbReference>
<keyword evidence="9" id="KW-0256">Endoplasmic reticulum</keyword>
<evidence type="ECO:0000256" key="2">
    <source>
        <dbReference type="ARBA" id="ARBA00004184"/>
    </source>
</evidence>
<comment type="similarity">
    <text evidence="4">Belongs to the junctophilin family.</text>
</comment>
<keyword evidence="10 13" id="KW-1133">Transmembrane helix</keyword>
<dbReference type="GO" id="GO:0030314">
    <property type="term" value="C:junctional membrane complex"/>
    <property type="evidence" value="ECO:0007669"/>
    <property type="project" value="InterPro"/>
</dbReference>
<keyword evidence="6" id="KW-0597">Phosphoprotein</keyword>
<keyword evidence="8" id="KW-0677">Repeat</keyword>
<feature type="compositionally biased region" description="Polar residues" evidence="12">
    <location>
        <begin position="676"/>
        <end position="718"/>
    </location>
</feature>
<evidence type="ECO:0000256" key="11">
    <source>
        <dbReference type="ARBA" id="ARBA00023136"/>
    </source>
</evidence>
<dbReference type="FunFam" id="2.20.110.10:FF:000003">
    <property type="entry name" value="Junctophilin"/>
    <property type="match status" value="1"/>
</dbReference>
<evidence type="ECO:0000256" key="6">
    <source>
        <dbReference type="ARBA" id="ARBA00022553"/>
    </source>
</evidence>
<feature type="transmembrane region" description="Helical" evidence="13">
    <location>
        <begin position="851"/>
        <end position="870"/>
    </location>
</feature>
<evidence type="ECO:0000256" key="7">
    <source>
        <dbReference type="ARBA" id="ARBA00022692"/>
    </source>
</evidence>
<keyword evidence="7 13" id="KW-0812">Transmembrane</keyword>
<dbReference type="GO" id="GO:0005886">
    <property type="term" value="C:plasma membrane"/>
    <property type="evidence" value="ECO:0007669"/>
    <property type="project" value="UniProtKB-SubCell"/>
</dbReference>
<dbReference type="AlphaFoldDB" id="A0A1A9W003"/>
<evidence type="ECO:0000256" key="13">
    <source>
        <dbReference type="SAM" id="Phobius"/>
    </source>
</evidence>
<keyword evidence="5" id="KW-1003">Cell membrane</keyword>
<feature type="compositionally biased region" description="Polar residues" evidence="12">
    <location>
        <begin position="646"/>
        <end position="661"/>
    </location>
</feature>
<dbReference type="Proteomes" id="UP000091820">
    <property type="component" value="Unassembled WGS sequence"/>
</dbReference>
<dbReference type="InterPro" id="IPR017191">
    <property type="entry name" value="Junctophilin"/>
</dbReference>
<dbReference type="FunFam" id="2.20.110.10:FF:000001">
    <property type="entry name" value="Junctophilin"/>
    <property type="match status" value="1"/>
</dbReference>
<feature type="region of interest" description="Disordered" evidence="12">
    <location>
        <begin position="483"/>
        <end position="532"/>
    </location>
</feature>
<evidence type="ECO:0000256" key="1">
    <source>
        <dbReference type="ARBA" id="ARBA00004163"/>
    </source>
</evidence>
<evidence type="ECO:0000256" key="5">
    <source>
        <dbReference type="ARBA" id="ARBA00022475"/>
    </source>
</evidence>
<dbReference type="GO" id="GO:0005789">
    <property type="term" value="C:endoplasmic reticulum membrane"/>
    <property type="evidence" value="ECO:0007669"/>
    <property type="project" value="UniProtKB-SubCell"/>
</dbReference>
<dbReference type="EnsemblMetazoa" id="GBRI001076-RA">
    <property type="protein sequence ID" value="GBRI001076-PA"/>
    <property type="gene ID" value="GBRI001076"/>
</dbReference>
<evidence type="ECO:0000256" key="12">
    <source>
        <dbReference type="SAM" id="MobiDB-lite"/>
    </source>
</evidence>
<feature type="compositionally biased region" description="Polar residues" evidence="12">
    <location>
        <begin position="279"/>
        <end position="313"/>
    </location>
</feature>
<proteinExistence type="inferred from homology"/>
<feature type="region of interest" description="Disordered" evidence="12">
    <location>
        <begin position="1"/>
        <end position="42"/>
    </location>
</feature>
<organism evidence="14 15">
    <name type="scientific">Glossina brevipalpis</name>
    <dbReference type="NCBI Taxonomy" id="37001"/>
    <lineage>
        <taxon>Eukaryota</taxon>
        <taxon>Metazoa</taxon>
        <taxon>Ecdysozoa</taxon>
        <taxon>Arthropoda</taxon>
        <taxon>Hexapoda</taxon>
        <taxon>Insecta</taxon>
        <taxon>Pterygota</taxon>
        <taxon>Neoptera</taxon>
        <taxon>Endopterygota</taxon>
        <taxon>Diptera</taxon>
        <taxon>Brachycera</taxon>
        <taxon>Muscomorpha</taxon>
        <taxon>Hippoboscoidea</taxon>
        <taxon>Glossinidae</taxon>
        <taxon>Glossina</taxon>
    </lineage>
</organism>
<dbReference type="VEuPathDB" id="VectorBase:GBRI001076"/>
<feature type="compositionally biased region" description="Low complexity" evidence="12">
    <location>
        <begin position="583"/>
        <end position="592"/>
    </location>
</feature>
<evidence type="ECO:0000256" key="9">
    <source>
        <dbReference type="ARBA" id="ARBA00022824"/>
    </source>
</evidence>
<feature type="compositionally biased region" description="Polar residues" evidence="12">
    <location>
        <begin position="489"/>
        <end position="513"/>
    </location>
</feature>
<evidence type="ECO:0008006" key="16">
    <source>
        <dbReference type="Google" id="ProtNLM"/>
    </source>
</evidence>
<dbReference type="PANTHER" id="PTHR23085">
    <property type="entry name" value="GH28348P"/>
    <property type="match status" value="1"/>
</dbReference>
<feature type="region of interest" description="Disordered" evidence="12">
    <location>
        <begin position="737"/>
        <end position="757"/>
    </location>
</feature>
<comment type="subcellular location">
    <subcellularLocation>
        <location evidence="3">Cell membrane</location>
    </subcellularLocation>
    <subcellularLocation>
        <location evidence="2">Endomembrane system</location>
        <topology evidence="2">Peripheral membrane protein</topology>
    </subcellularLocation>
    <subcellularLocation>
        <location evidence="1">Endoplasmic reticulum membrane</location>
        <topology evidence="1">Single-pass type IV membrane protein</topology>
    </subcellularLocation>
</comment>
<evidence type="ECO:0000256" key="3">
    <source>
        <dbReference type="ARBA" id="ARBA00004236"/>
    </source>
</evidence>
<keyword evidence="15" id="KW-1185">Reference proteome</keyword>
<feature type="region of interest" description="Disordered" evidence="12">
    <location>
        <begin position="583"/>
        <end position="718"/>
    </location>
</feature>
<dbReference type="Pfam" id="PF02493">
    <property type="entry name" value="MORN"/>
    <property type="match status" value="7"/>
</dbReference>
<feature type="compositionally biased region" description="Basic and acidic residues" evidence="12">
    <location>
        <begin position="238"/>
        <end position="254"/>
    </location>
</feature>
<feature type="compositionally biased region" description="Polar residues" evidence="12">
    <location>
        <begin position="604"/>
        <end position="613"/>
    </location>
</feature>
<accession>A0A1A9W003</accession>
<sequence length="871" mass="95862">MQHQAEQQQQQQFQQNGTIGTGEGASNPHIGGNVAAGGKRSHVSGGRFDFEDGGTYCGGWDEGKAHGHGVCTGPKHQGAYAGAWNYGFEVSGAYIWPSGSHYEGQWQNGRRHGLGVEQIGRQIYRGEWSKDGHKGRYGVRESTVSTARYEGTWNLGYQDGYGCETYADGGKYQGQWQEGKRHGYGIRTSAPFGLASHHRRKDIHASLSSLRSNENAANAAKNNARTEEIRGGFVLTARSDKTPARRNSLSEKSKKGFLSGLKMRKQRSTSDLEKRGTLASGSIRSTMSTASWLSTGSEQSNLTTKSAHTESNASFTMEDEQLDPTVVETYMGEWKKDKRCGFGVAERSDGLKYEGEWYNNKKHGYGVTTFRDGAFEEGKYKNNILITSQKKKHLFIARSRKFRERITASVASAQRALKMAMQRSDIAISRTATASAKAQSADIAAEQARIDCEIAVQMARDFAPDFKPTVLERFEKLRYRERYKAPPAGTSQFSPGNTSADAVASNTAGPQRSNAFQQNRQATQAQQNAEFPVPSSMYSQQLPVTPQTDLSSLVTPAQSSAISAINQMYQQQYQQQLQQNNPQMNPAYQYQPQQPPGIAKANPNYVSSNISSSDHFDHYKRPPSRDSSIDRYARAASRLSGGFGSRQASIDRGTTNESGTPEQRPRTGSVFRGTTPAPSGGNTPTQGNGSVQTGTGRMSRAATPSLNATNSTTADSLYSKQNQPFEDVLLRQRTLGQDIIPSPSQPKRTESLYLPPKPVTPVSSANVATGGTKKLKSVPINVTLQRKKSLPDFQELPRATEAMSREEVSALGSARREAVRRQIEMNERLKGNPLLYLVSPQVKDWFSRQQLMLLVLFVNIVLGILFFKLLT</sequence>
<dbReference type="FunFam" id="2.20.110.10:FF:000013">
    <property type="entry name" value="Putative Junctophilin-1"/>
    <property type="match status" value="1"/>
</dbReference>
<evidence type="ECO:0000256" key="10">
    <source>
        <dbReference type="ARBA" id="ARBA00022989"/>
    </source>
</evidence>
<feature type="region of interest" description="Disordered" evidence="12">
    <location>
        <begin position="238"/>
        <end position="313"/>
    </location>
</feature>
<reference evidence="14" key="2">
    <citation type="submission" date="2020-05" db="UniProtKB">
        <authorList>
            <consortium name="EnsemblMetazoa"/>
        </authorList>
    </citation>
    <scope>IDENTIFICATION</scope>
    <source>
        <strain evidence="14">IAEA</strain>
    </source>
</reference>
<feature type="compositionally biased region" description="Basic and acidic residues" evidence="12">
    <location>
        <begin position="614"/>
        <end position="633"/>
    </location>
</feature>
<protein>
    <recommendedName>
        <fullName evidence="16">Junctophilin</fullName>
    </recommendedName>
</protein>
<evidence type="ECO:0000313" key="14">
    <source>
        <dbReference type="EnsemblMetazoa" id="GBRI001076-PA"/>
    </source>
</evidence>
<dbReference type="PANTHER" id="PTHR23085:SF16">
    <property type="entry name" value="GH28348P"/>
    <property type="match status" value="1"/>
</dbReference>
<evidence type="ECO:0000313" key="15">
    <source>
        <dbReference type="Proteomes" id="UP000091820"/>
    </source>
</evidence>
<dbReference type="Gene3D" id="2.20.110.10">
    <property type="entry name" value="Histone H3 K4-specific methyltransferase SET7/9 N-terminal domain"/>
    <property type="match status" value="3"/>
</dbReference>
<feature type="compositionally biased region" description="Low complexity" evidence="12">
    <location>
        <begin position="1"/>
        <end position="15"/>
    </location>
</feature>
<reference evidence="15" key="1">
    <citation type="submission" date="2014-03" db="EMBL/GenBank/DDBJ databases">
        <authorList>
            <person name="Aksoy S."/>
            <person name="Warren W."/>
            <person name="Wilson R.K."/>
        </authorList>
    </citation>
    <scope>NUCLEOTIDE SEQUENCE [LARGE SCALE GENOMIC DNA]</scope>
    <source>
        <strain evidence="15">IAEA</strain>
    </source>
</reference>
<evidence type="ECO:0000256" key="4">
    <source>
        <dbReference type="ARBA" id="ARBA00008599"/>
    </source>
</evidence>
<name>A0A1A9W003_9MUSC</name>
<dbReference type="SUPFAM" id="SSF82185">
    <property type="entry name" value="Histone H3 K4-specific methyltransferase SET7/9 N-terminal domain"/>
    <property type="match status" value="2"/>
</dbReference>
<dbReference type="InterPro" id="IPR003409">
    <property type="entry name" value="MORN"/>
</dbReference>
<keyword evidence="11 13" id="KW-0472">Membrane</keyword>